<dbReference type="PRINTS" id="PR00080">
    <property type="entry name" value="SDRFAMILY"/>
</dbReference>
<dbReference type="GO" id="GO:0016616">
    <property type="term" value="F:oxidoreductase activity, acting on the CH-OH group of donors, NAD or NADP as acceptor"/>
    <property type="evidence" value="ECO:0007669"/>
    <property type="project" value="TreeGrafter"/>
</dbReference>
<evidence type="ECO:0000256" key="1">
    <source>
        <dbReference type="ARBA" id="ARBA00006484"/>
    </source>
</evidence>
<dbReference type="NCBIfam" id="NF005559">
    <property type="entry name" value="PRK07231.1"/>
    <property type="match status" value="1"/>
</dbReference>
<dbReference type="EMBL" id="LN483070">
    <property type="protein sequence ID" value="CEA06955.1"/>
    <property type="molecule type" value="Genomic_DNA"/>
</dbReference>
<dbReference type="Pfam" id="PF13561">
    <property type="entry name" value="adh_short_C2"/>
    <property type="match status" value="1"/>
</dbReference>
<organism evidence="3">
    <name type="scientific">Arthrobacter saudimassiliensis</name>
    <dbReference type="NCBI Taxonomy" id="1461584"/>
    <lineage>
        <taxon>Bacteria</taxon>
        <taxon>Bacillati</taxon>
        <taxon>Actinomycetota</taxon>
        <taxon>Actinomycetes</taxon>
        <taxon>Micrococcales</taxon>
        <taxon>Micrococcaceae</taxon>
        <taxon>Arthrobacter</taxon>
    </lineage>
</organism>
<comment type="similarity">
    <text evidence="1">Belongs to the short-chain dehydrogenases/reductases (SDR) family.</text>
</comment>
<dbReference type="PATRIC" id="fig|1461584.3.peg.256"/>
<dbReference type="PRINTS" id="PR00081">
    <property type="entry name" value="GDHRDH"/>
</dbReference>
<dbReference type="PANTHER" id="PTHR42760">
    <property type="entry name" value="SHORT-CHAIN DEHYDROGENASES/REDUCTASES FAMILY MEMBER"/>
    <property type="match status" value="1"/>
</dbReference>
<dbReference type="SUPFAM" id="SSF51735">
    <property type="entry name" value="NAD(P)-binding Rossmann-fold domains"/>
    <property type="match status" value="1"/>
</dbReference>
<dbReference type="FunFam" id="3.40.50.720:FF:000084">
    <property type="entry name" value="Short-chain dehydrogenase reductase"/>
    <property type="match status" value="1"/>
</dbReference>
<sequence>MTAAAPLVDLTGKVVLVTGAAGGQGRAHAALLSRLGARLMLTDVDAAGAAALAASLGTGAAGRGHDVASAEDWARVVEGTLAEFGRLDVLVNNAGWAPVAPLGETDERTLRRVIDINLVGPVLGMQAVLPAMRDAGGSIINISSTAGLAGYAQRVAYSSSKWGLRGASRSAARELGEYGIRVNTICPGAVDTPMISEETRAGVGFIAGIPVPRAGRPEEISNMVAFLASDAAAYCTGQDFVVDGGATA</sequence>
<keyword evidence="2" id="KW-0560">Oxidoreductase</keyword>
<proteinExistence type="inferred from homology"/>
<protein>
    <submittedName>
        <fullName evidence="3">3-alpha-(Or 20-beta)-hydroxysteroid dehydrogenase</fullName>
    </submittedName>
</protein>
<dbReference type="InterPro" id="IPR002347">
    <property type="entry name" value="SDR_fam"/>
</dbReference>
<dbReference type="Gene3D" id="3.40.50.720">
    <property type="entry name" value="NAD(P)-binding Rossmann-like Domain"/>
    <property type="match status" value="1"/>
</dbReference>
<name>A0A078MKY4_9MICC</name>
<accession>A0A078MKY4</accession>
<dbReference type="AlphaFoldDB" id="A0A078MKY4"/>
<dbReference type="PANTHER" id="PTHR42760:SF133">
    <property type="entry name" value="3-OXOACYL-[ACYL-CARRIER-PROTEIN] REDUCTASE"/>
    <property type="match status" value="1"/>
</dbReference>
<dbReference type="InterPro" id="IPR036291">
    <property type="entry name" value="NAD(P)-bd_dom_sf"/>
</dbReference>
<reference evidence="3" key="1">
    <citation type="submission" date="2014-07" db="EMBL/GenBank/DDBJ databases">
        <authorList>
            <person name="Urmite Genomes Urmite Genomes"/>
        </authorList>
    </citation>
    <scope>NUCLEOTIDE SEQUENCE</scope>
    <source>
        <strain evidence="3">11W110_air</strain>
    </source>
</reference>
<gene>
    <name evidence="3" type="ORF">BN1051_00260</name>
</gene>
<evidence type="ECO:0000313" key="3">
    <source>
        <dbReference type="EMBL" id="CEA06955.1"/>
    </source>
</evidence>
<evidence type="ECO:0000256" key="2">
    <source>
        <dbReference type="ARBA" id="ARBA00023002"/>
    </source>
</evidence>